<feature type="domain" description="ABC transmembrane type-1" evidence="9">
    <location>
        <begin position="60"/>
        <end position="252"/>
    </location>
</feature>
<accession>A0A926DBX9</accession>
<dbReference type="Gene3D" id="1.10.3720.10">
    <property type="entry name" value="MetI-like"/>
    <property type="match status" value="1"/>
</dbReference>
<evidence type="ECO:0000313" key="11">
    <source>
        <dbReference type="Proteomes" id="UP000651482"/>
    </source>
</evidence>
<keyword evidence="6 8" id="KW-1133">Transmembrane helix</keyword>
<feature type="transmembrane region" description="Helical" evidence="8">
    <location>
        <begin position="64"/>
        <end position="88"/>
    </location>
</feature>
<dbReference type="InterPro" id="IPR000515">
    <property type="entry name" value="MetI-like"/>
</dbReference>
<organism evidence="10 11">
    <name type="scientific">Yeguia hominis</name>
    <dbReference type="NCBI Taxonomy" id="2763662"/>
    <lineage>
        <taxon>Bacteria</taxon>
        <taxon>Bacillati</taxon>
        <taxon>Bacillota</taxon>
        <taxon>Clostridia</taxon>
        <taxon>Eubacteriales</taxon>
        <taxon>Yeguiaceae</taxon>
        <taxon>Yeguia</taxon>
    </lineage>
</organism>
<keyword evidence="5 8" id="KW-0812">Transmembrane</keyword>
<keyword evidence="4" id="KW-1003">Cell membrane</keyword>
<dbReference type="GO" id="GO:0005886">
    <property type="term" value="C:plasma membrane"/>
    <property type="evidence" value="ECO:0007669"/>
    <property type="project" value="UniProtKB-SubCell"/>
</dbReference>
<sequence length="274" mass="30473">MKVLSKIYTVLIFLFLYAPIVVLIVFSFNDTDTMSRSVFYGFSLRWYRRLFQDGMILDALKNTLIIAVVAAVVSTVLGTIAAIGINGMKKWKQKLVMNLTNFPMVNPEIVTGVSLMLLFVFVARQMGGASLGMVSLILAHITFCLPYVILSILPKLRQMDANLYEAAQDLGCTPISAFFKVVLMEIMPGIVTGFIMAFTLSIDDFIISYFASGTTQTLSIYIYSMTRKRISPEINALSTLMFVVIMILLIIVNMRQAKDQRAAKKVLSEGGGTH</sequence>
<feature type="transmembrane region" description="Helical" evidence="8">
    <location>
        <begin position="7"/>
        <end position="28"/>
    </location>
</feature>
<gene>
    <name evidence="10" type="ORF">IAG03_09205</name>
</gene>
<dbReference type="InterPro" id="IPR035906">
    <property type="entry name" value="MetI-like_sf"/>
</dbReference>
<evidence type="ECO:0000313" key="10">
    <source>
        <dbReference type="EMBL" id="MBC8534165.1"/>
    </source>
</evidence>
<evidence type="ECO:0000259" key="9">
    <source>
        <dbReference type="PROSITE" id="PS50928"/>
    </source>
</evidence>
<feature type="transmembrane region" description="Helical" evidence="8">
    <location>
        <begin position="236"/>
        <end position="254"/>
    </location>
</feature>
<dbReference type="Pfam" id="PF00528">
    <property type="entry name" value="BPD_transp_1"/>
    <property type="match status" value="1"/>
</dbReference>
<evidence type="ECO:0000256" key="8">
    <source>
        <dbReference type="RuleBase" id="RU363032"/>
    </source>
</evidence>
<dbReference type="PANTHER" id="PTHR43848:SF2">
    <property type="entry name" value="PUTRESCINE TRANSPORT SYSTEM PERMEASE PROTEIN POTI"/>
    <property type="match status" value="1"/>
</dbReference>
<dbReference type="RefSeq" id="WP_249319827.1">
    <property type="nucleotide sequence ID" value="NZ_JACRSN010000013.1"/>
</dbReference>
<dbReference type="PANTHER" id="PTHR43848">
    <property type="entry name" value="PUTRESCINE TRANSPORT SYSTEM PERMEASE PROTEIN POTI"/>
    <property type="match status" value="1"/>
</dbReference>
<dbReference type="Proteomes" id="UP000651482">
    <property type="component" value="Unassembled WGS sequence"/>
</dbReference>
<keyword evidence="11" id="KW-1185">Reference proteome</keyword>
<comment type="similarity">
    <text evidence="2">Belongs to the binding-protein-dependent transport system permease family. CysTW subfamily.</text>
</comment>
<dbReference type="CDD" id="cd06261">
    <property type="entry name" value="TM_PBP2"/>
    <property type="match status" value="1"/>
</dbReference>
<feature type="transmembrane region" description="Helical" evidence="8">
    <location>
        <begin position="133"/>
        <end position="156"/>
    </location>
</feature>
<evidence type="ECO:0000256" key="7">
    <source>
        <dbReference type="ARBA" id="ARBA00023136"/>
    </source>
</evidence>
<evidence type="ECO:0000256" key="1">
    <source>
        <dbReference type="ARBA" id="ARBA00004651"/>
    </source>
</evidence>
<protein>
    <submittedName>
        <fullName evidence="10">ABC transporter permease</fullName>
    </submittedName>
</protein>
<dbReference type="PROSITE" id="PS50928">
    <property type="entry name" value="ABC_TM1"/>
    <property type="match status" value="1"/>
</dbReference>
<dbReference type="InterPro" id="IPR051789">
    <property type="entry name" value="Bact_Polyamine_Transport"/>
</dbReference>
<keyword evidence="7 8" id="KW-0472">Membrane</keyword>
<comment type="subcellular location">
    <subcellularLocation>
        <location evidence="1 8">Cell membrane</location>
        <topology evidence="1 8">Multi-pass membrane protein</topology>
    </subcellularLocation>
</comment>
<dbReference type="AlphaFoldDB" id="A0A926DBX9"/>
<evidence type="ECO:0000256" key="4">
    <source>
        <dbReference type="ARBA" id="ARBA00022475"/>
    </source>
</evidence>
<evidence type="ECO:0000256" key="5">
    <source>
        <dbReference type="ARBA" id="ARBA00022692"/>
    </source>
</evidence>
<feature type="transmembrane region" description="Helical" evidence="8">
    <location>
        <begin position="177"/>
        <end position="200"/>
    </location>
</feature>
<evidence type="ECO:0000256" key="6">
    <source>
        <dbReference type="ARBA" id="ARBA00022989"/>
    </source>
</evidence>
<comment type="caution">
    <text evidence="10">The sequence shown here is derived from an EMBL/GenBank/DDBJ whole genome shotgun (WGS) entry which is preliminary data.</text>
</comment>
<reference evidence="10" key="1">
    <citation type="submission" date="2020-08" db="EMBL/GenBank/DDBJ databases">
        <title>Genome public.</title>
        <authorList>
            <person name="Liu C."/>
            <person name="Sun Q."/>
        </authorList>
    </citation>
    <scope>NUCLEOTIDE SEQUENCE</scope>
    <source>
        <strain evidence="10">NSJ-40</strain>
    </source>
</reference>
<dbReference type="GO" id="GO:0055085">
    <property type="term" value="P:transmembrane transport"/>
    <property type="evidence" value="ECO:0007669"/>
    <property type="project" value="InterPro"/>
</dbReference>
<name>A0A926DBX9_9FIRM</name>
<feature type="transmembrane region" description="Helical" evidence="8">
    <location>
        <begin position="109"/>
        <end position="127"/>
    </location>
</feature>
<dbReference type="SUPFAM" id="SSF161098">
    <property type="entry name" value="MetI-like"/>
    <property type="match status" value="1"/>
</dbReference>
<evidence type="ECO:0000256" key="3">
    <source>
        <dbReference type="ARBA" id="ARBA00022448"/>
    </source>
</evidence>
<dbReference type="EMBL" id="JACRSN010000013">
    <property type="protein sequence ID" value="MBC8534165.1"/>
    <property type="molecule type" value="Genomic_DNA"/>
</dbReference>
<proteinExistence type="inferred from homology"/>
<keyword evidence="3 8" id="KW-0813">Transport</keyword>
<evidence type="ECO:0000256" key="2">
    <source>
        <dbReference type="ARBA" id="ARBA00007069"/>
    </source>
</evidence>